<dbReference type="InterPro" id="IPR003607">
    <property type="entry name" value="HD/PDEase_dom"/>
</dbReference>
<dbReference type="PANTHER" id="PTHR33525:SF6">
    <property type="entry name" value="HDOD DOMAIN-CONTAINING PROTEIN"/>
    <property type="match status" value="1"/>
</dbReference>
<comment type="caution">
    <text evidence="2">The sequence shown here is derived from an EMBL/GenBank/DDBJ whole genome shotgun (WGS) entry which is preliminary data.</text>
</comment>
<reference evidence="2" key="1">
    <citation type="journal article" date="2015" name="Nature">
        <title>Complex archaea that bridge the gap between prokaryotes and eukaryotes.</title>
        <authorList>
            <person name="Spang A."/>
            <person name="Saw J.H."/>
            <person name="Jorgensen S.L."/>
            <person name="Zaremba-Niedzwiedzka K."/>
            <person name="Martijn J."/>
            <person name="Lind A.E."/>
            <person name="van Eijk R."/>
            <person name="Schleper C."/>
            <person name="Guy L."/>
            <person name="Ettema T.J."/>
        </authorList>
    </citation>
    <scope>NUCLEOTIDE SEQUENCE</scope>
</reference>
<dbReference type="AlphaFoldDB" id="A0A0F9Z4E6"/>
<evidence type="ECO:0000259" key="1">
    <source>
        <dbReference type="PROSITE" id="PS51833"/>
    </source>
</evidence>
<dbReference type="SUPFAM" id="SSF109604">
    <property type="entry name" value="HD-domain/PDEase-like"/>
    <property type="match status" value="1"/>
</dbReference>
<dbReference type="Gene3D" id="1.10.3210.10">
    <property type="entry name" value="Hypothetical protein af1432"/>
    <property type="match status" value="1"/>
</dbReference>
<name>A0A0F9Z4E6_9ZZZZ</name>
<dbReference type="InterPro" id="IPR052340">
    <property type="entry name" value="RNase_Y/CdgJ"/>
</dbReference>
<organism evidence="2">
    <name type="scientific">marine sediment metagenome</name>
    <dbReference type="NCBI Taxonomy" id="412755"/>
    <lineage>
        <taxon>unclassified sequences</taxon>
        <taxon>metagenomes</taxon>
        <taxon>ecological metagenomes</taxon>
    </lineage>
</organism>
<accession>A0A0F9Z4E6</accession>
<protein>
    <recommendedName>
        <fullName evidence="1">HDOD domain-containing protein</fullName>
    </recommendedName>
</protein>
<evidence type="ECO:0000313" key="2">
    <source>
        <dbReference type="EMBL" id="KKO12069.1"/>
    </source>
</evidence>
<sequence length="361" mass="39810">MLGKLLDKLFGRAVPQHAPVADRRVASPAPVIPVPVAEREKAPGHDEAARDALKAEIKYSEMTGSGAEQLFYDYLLGVQNTDRISELEHEILLSTNALLDKPESMLDRLPKLPHSVSKLLAMLDTDDFDLPAFCAVVAKDPAIAAQLISVANSAQYNPGGDEITDIKRAFSLLGSQGVKQHVLLGFVKNVSNISHVYFKTFGEKIWIHSDETAHVCRDLARLRGLDADAAFLIGLVHDIGKIVIFKLIVDAFRRSNPDEKLGSSVVKQLLHQKSMQLSVLVATHWRMPDVVIAAIRDLARSERHSTFSPLGEVLINANFISEWRLVLEAGLSSEQAFERAIMRMQLADDVRSYIAAPEQPA</sequence>
<dbReference type="EMBL" id="LAZR01000001">
    <property type="protein sequence ID" value="KKO12069.1"/>
    <property type="molecule type" value="Genomic_DNA"/>
</dbReference>
<dbReference type="CDD" id="cd00077">
    <property type="entry name" value="HDc"/>
    <property type="match status" value="1"/>
</dbReference>
<dbReference type="InterPro" id="IPR013976">
    <property type="entry name" value="HDOD"/>
</dbReference>
<dbReference type="PROSITE" id="PS51833">
    <property type="entry name" value="HDOD"/>
    <property type="match status" value="1"/>
</dbReference>
<gene>
    <name evidence="2" type="ORF">LCGC14_0000770</name>
</gene>
<dbReference type="PANTHER" id="PTHR33525">
    <property type="match status" value="1"/>
</dbReference>
<dbReference type="Pfam" id="PF08668">
    <property type="entry name" value="HDOD"/>
    <property type="match status" value="1"/>
</dbReference>
<feature type="domain" description="HDOD" evidence="1">
    <location>
        <begin position="109"/>
        <end position="301"/>
    </location>
</feature>
<proteinExistence type="predicted"/>